<organism evidence="1 2">
    <name type="scientific">Acrobeloides nanus</name>
    <dbReference type="NCBI Taxonomy" id="290746"/>
    <lineage>
        <taxon>Eukaryota</taxon>
        <taxon>Metazoa</taxon>
        <taxon>Ecdysozoa</taxon>
        <taxon>Nematoda</taxon>
        <taxon>Chromadorea</taxon>
        <taxon>Rhabditida</taxon>
        <taxon>Tylenchina</taxon>
        <taxon>Cephalobomorpha</taxon>
        <taxon>Cephaloboidea</taxon>
        <taxon>Cephalobidae</taxon>
        <taxon>Acrobeloides</taxon>
    </lineage>
</organism>
<dbReference type="WBParaSite" id="ACRNAN_scaffold20957.g9381.t1">
    <property type="protein sequence ID" value="ACRNAN_scaffold20957.g9381.t1"/>
    <property type="gene ID" value="ACRNAN_scaffold20957.g9381"/>
</dbReference>
<reference evidence="2" key="1">
    <citation type="submission" date="2022-11" db="UniProtKB">
        <authorList>
            <consortium name="WormBaseParasite"/>
        </authorList>
    </citation>
    <scope>IDENTIFICATION</scope>
</reference>
<evidence type="ECO:0000313" key="2">
    <source>
        <dbReference type="WBParaSite" id="ACRNAN_scaffold20957.g9381.t1"/>
    </source>
</evidence>
<proteinExistence type="predicted"/>
<evidence type="ECO:0000313" key="1">
    <source>
        <dbReference type="Proteomes" id="UP000887540"/>
    </source>
</evidence>
<name>A0A914D8A2_9BILA</name>
<sequence>MYVSQFYPNLQRFCLTLIQAANKHKCFIEHVKNCESAIEEFRDYPFDIFVSLSGREELSIGVASK</sequence>
<dbReference type="Proteomes" id="UP000887540">
    <property type="component" value="Unplaced"/>
</dbReference>
<protein>
    <submittedName>
        <fullName evidence="2">Uncharacterized protein</fullName>
    </submittedName>
</protein>
<accession>A0A914D8A2</accession>
<dbReference type="AlphaFoldDB" id="A0A914D8A2"/>
<keyword evidence="1" id="KW-1185">Reference proteome</keyword>